<evidence type="ECO:0000313" key="2">
    <source>
        <dbReference type="EMBL" id="GFS28814.1"/>
    </source>
</evidence>
<accession>A0A8X6I303</accession>
<name>A0A8X6I303_9ARAC</name>
<proteinExistence type="predicted"/>
<feature type="region of interest" description="Disordered" evidence="1">
    <location>
        <begin position="1"/>
        <end position="59"/>
    </location>
</feature>
<dbReference type="Proteomes" id="UP000886998">
    <property type="component" value="Unassembled WGS sequence"/>
</dbReference>
<evidence type="ECO:0000256" key="1">
    <source>
        <dbReference type="SAM" id="MobiDB-lite"/>
    </source>
</evidence>
<keyword evidence="3" id="KW-1185">Reference proteome</keyword>
<organism evidence="2 3">
    <name type="scientific">Trichonephila inaurata madagascariensis</name>
    <dbReference type="NCBI Taxonomy" id="2747483"/>
    <lineage>
        <taxon>Eukaryota</taxon>
        <taxon>Metazoa</taxon>
        <taxon>Ecdysozoa</taxon>
        <taxon>Arthropoda</taxon>
        <taxon>Chelicerata</taxon>
        <taxon>Arachnida</taxon>
        <taxon>Araneae</taxon>
        <taxon>Araneomorphae</taxon>
        <taxon>Entelegynae</taxon>
        <taxon>Araneoidea</taxon>
        <taxon>Nephilidae</taxon>
        <taxon>Trichonephila</taxon>
        <taxon>Trichonephila inaurata</taxon>
    </lineage>
</organism>
<feature type="compositionally biased region" description="Polar residues" evidence="1">
    <location>
        <begin position="39"/>
        <end position="54"/>
    </location>
</feature>
<evidence type="ECO:0000313" key="3">
    <source>
        <dbReference type="Proteomes" id="UP000886998"/>
    </source>
</evidence>
<dbReference type="AlphaFoldDB" id="A0A8X6I303"/>
<protein>
    <submittedName>
        <fullName evidence="2">Uncharacterized protein</fullName>
    </submittedName>
</protein>
<gene>
    <name evidence="2" type="ORF">TNIN_9191</name>
</gene>
<dbReference type="EMBL" id="BMAV01023943">
    <property type="protein sequence ID" value="GFS28814.1"/>
    <property type="molecule type" value="Genomic_DNA"/>
</dbReference>
<sequence length="117" mass="13304">MPMPEERSRPSRQSRHSAVTAFVSRKQSQRMEDLPADTARQQPEQSQRTMTPRQKYTPELQKIPIFPETKAYHTQTQTAGAGAWRRTEDKVWSSPHAGCRSPTPDKVETPITAAQSE</sequence>
<reference evidence="2" key="1">
    <citation type="submission" date="2020-08" db="EMBL/GenBank/DDBJ databases">
        <title>Multicomponent nature underlies the extraordinary mechanical properties of spider dragline silk.</title>
        <authorList>
            <person name="Kono N."/>
            <person name="Nakamura H."/>
            <person name="Mori M."/>
            <person name="Yoshida Y."/>
            <person name="Ohtoshi R."/>
            <person name="Malay A.D."/>
            <person name="Moran D.A.P."/>
            <person name="Tomita M."/>
            <person name="Numata K."/>
            <person name="Arakawa K."/>
        </authorList>
    </citation>
    <scope>NUCLEOTIDE SEQUENCE</scope>
</reference>
<feature type="region of interest" description="Disordered" evidence="1">
    <location>
        <begin position="74"/>
        <end position="117"/>
    </location>
</feature>
<comment type="caution">
    <text evidence="2">The sequence shown here is derived from an EMBL/GenBank/DDBJ whole genome shotgun (WGS) entry which is preliminary data.</text>
</comment>